<proteinExistence type="predicted"/>
<dbReference type="Proteomes" id="UP000613974">
    <property type="component" value="Unassembled WGS sequence"/>
</dbReference>
<comment type="caution">
    <text evidence="2">The sequence shown here is derived from an EMBL/GenBank/DDBJ whole genome shotgun (WGS) entry which is preliminary data.</text>
</comment>
<keyword evidence="1" id="KW-1133">Transmembrane helix</keyword>
<keyword evidence="1" id="KW-0812">Transmembrane</keyword>
<protein>
    <submittedName>
        <fullName evidence="2">Uncharacterized protein</fullName>
    </submittedName>
</protein>
<evidence type="ECO:0000313" key="3">
    <source>
        <dbReference type="Proteomes" id="UP000613974"/>
    </source>
</evidence>
<sequence length="43" mass="5134">MTNEVEHEERRERRLRMFQALVDWSPVVPLIVKAVTWLVENVG</sequence>
<name>A0ABQ3SDG6_9ACTN</name>
<dbReference type="RefSeq" id="WP_268254196.1">
    <property type="nucleotide sequence ID" value="NZ_BMRL01000044.1"/>
</dbReference>
<accession>A0ABQ3SDG6</accession>
<gene>
    <name evidence="2" type="ORF">Snoj_00150</name>
</gene>
<evidence type="ECO:0000256" key="1">
    <source>
        <dbReference type="SAM" id="Phobius"/>
    </source>
</evidence>
<keyword evidence="1" id="KW-0472">Membrane</keyword>
<feature type="transmembrane region" description="Helical" evidence="1">
    <location>
        <begin position="21"/>
        <end position="39"/>
    </location>
</feature>
<keyword evidence="3" id="KW-1185">Reference proteome</keyword>
<dbReference type="EMBL" id="BNEC01000001">
    <property type="protein sequence ID" value="GHI66097.1"/>
    <property type="molecule type" value="Genomic_DNA"/>
</dbReference>
<dbReference type="GeneID" id="95595145"/>
<organism evidence="2 3">
    <name type="scientific">Streptomyces nojiriensis</name>
    <dbReference type="NCBI Taxonomy" id="66374"/>
    <lineage>
        <taxon>Bacteria</taxon>
        <taxon>Bacillati</taxon>
        <taxon>Actinomycetota</taxon>
        <taxon>Actinomycetes</taxon>
        <taxon>Kitasatosporales</taxon>
        <taxon>Streptomycetaceae</taxon>
        <taxon>Streptomyces</taxon>
    </lineage>
</organism>
<evidence type="ECO:0000313" key="2">
    <source>
        <dbReference type="EMBL" id="GHI66097.1"/>
    </source>
</evidence>
<reference evidence="3" key="1">
    <citation type="submission" date="2023-07" db="EMBL/GenBank/DDBJ databases">
        <title>Whole genome shotgun sequence of Streptomyces nojiriensis NBRC 13794.</title>
        <authorList>
            <person name="Komaki H."/>
            <person name="Tamura T."/>
        </authorList>
    </citation>
    <scope>NUCLEOTIDE SEQUENCE [LARGE SCALE GENOMIC DNA]</scope>
    <source>
        <strain evidence="3">NBRC 13794</strain>
    </source>
</reference>